<dbReference type="InterPro" id="IPR051332">
    <property type="entry name" value="Fosfomycin_Res_Enzymes"/>
</dbReference>
<evidence type="ECO:0000259" key="2">
    <source>
        <dbReference type="PROSITE" id="PS51819"/>
    </source>
</evidence>
<dbReference type="InterPro" id="IPR004360">
    <property type="entry name" value="Glyas_Fos-R_dOase_dom"/>
</dbReference>
<dbReference type="EMBL" id="AYZF01000008">
    <property type="protein sequence ID" value="KRN06752.1"/>
    <property type="molecule type" value="Genomic_DNA"/>
</dbReference>
<keyword evidence="1" id="KW-0479">Metal-binding</keyword>
<dbReference type="STRING" id="1423806.FD15_GL000307"/>
<comment type="caution">
    <text evidence="3">The sequence shown here is derived from an EMBL/GenBank/DDBJ whole genome shotgun (WGS) entry which is preliminary data.</text>
</comment>
<dbReference type="eggNOG" id="COG0346">
    <property type="taxonomic scope" value="Bacteria"/>
</dbReference>
<dbReference type="RefSeq" id="WP_034989443.1">
    <property type="nucleotide sequence ID" value="NZ_AYZF01000008.1"/>
</dbReference>
<name>A0A023CZT8_9LACO</name>
<dbReference type="PANTHER" id="PTHR36113">
    <property type="entry name" value="LYASE, PUTATIVE-RELATED-RELATED"/>
    <property type="match status" value="1"/>
</dbReference>
<reference evidence="3 4" key="1">
    <citation type="journal article" date="2015" name="Genome Announc.">
        <title>Expanding the biotechnology potential of lactobacilli through comparative genomics of 213 strains and associated genera.</title>
        <authorList>
            <person name="Sun Z."/>
            <person name="Harris H.M."/>
            <person name="McCann A."/>
            <person name="Guo C."/>
            <person name="Argimon S."/>
            <person name="Zhang W."/>
            <person name="Yang X."/>
            <person name="Jeffery I.B."/>
            <person name="Cooney J.C."/>
            <person name="Kagawa T.F."/>
            <person name="Liu W."/>
            <person name="Song Y."/>
            <person name="Salvetti E."/>
            <person name="Wrobel A."/>
            <person name="Rasinkangas P."/>
            <person name="Parkhill J."/>
            <person name="Rea M.C."/>
            <person name="O'Sullivan O."/>
            <person name="Ritari J."/>
            <person name="Douillard F.P."/>
            <person name="Paul Ross R."/>
            <person name="Yang R."/>
            <person name="Briner A.E."/>
            <person name="Felis G.E."/>
            <person name="de Vos W.M."/>
            <person name="Barrangou R."/>
            <person name="Klaenhammer T.R."/>
            <person name="Caufield P.W."/>
            <person name="Cui Y."/>
            <person name="Zhang H."/>
            <person name="O'Toole P.W."/>
        </authorList>
    </citation>
    <scope>NUCLEOTIDE SEQUENCE [LARGE SCALE GENOMIC DNA]</scope>
    <source>
        <strain evidence="3 4">DSM 21376</strain>
    </source>
</reference>
<dbReference type="GO" id="GO:0046872">
    <property type="term" value="F:metal ion binding"/>
    <property type="evidence" value="ECO:0007669"/>
    <property type="project" value="UniProtKB-KW"/>
</dbReference>
<evidence type="ECO:0000256" key="1">
    <source>
        <dbReference type="ARBA" id="ARBA00022723"/>
    </source>
</evidence>
<dbReference type="InterPro" id="IPR037478">
    <property type="entry name" value="YwkD-like_dom"/>
</dbReference>
<proteinExistence type="predicted"/>
<sequence>MEFKGTHHIAIIGHNLKKTLDFYVTKLGFEIVAQHQRAAKNDVKVDLQKNGLMLEVFIKPDAPARLTYPKGEACGLRHLAFAVSNVDETVAQLNKVGIQTEPVRKDDYTHDKMTFFFDPDGLPLEIHE</sequence>
<dbReference type="OrthoDB" id="9795618at2"/>
<accession>A0A023CZT8</accession>
<evidence type="ECO:0000313" key="4">
    <source>
        <dbReference type="Proteomes" id="UP000050961"/>
    </source>
</evidence>
<dbReference type="InterPro" id="IPR037523">
    <property type="entry name" value="VOC_core"/>
</dbReference>
<dbReference type="PROSITE" id="PS51819">
    <property type="entry name" value="VOC"/>
    <property type="match status" value="1"/>
</dbReference>
<organism evidence="3 4">
    <name type="scientific">Liquorilactobacillus sucicola DSM 21376 = JCM 15457</name>
    <dbReference type="NCBI Taxonomy" id="1423806"/>
    <lineage>
        <taxon>Bacteria</taxon>
        <taxon>Bacillati</taxon>
        <taxon>Bacillota</taxon>
        <taxon>Bacilli</taxon>
        <taxon>Lactobacillales</taxon>
        <taxon>Lactobacillaceae</taxon>
        <taxon>Liquorilactobacillus</taxon>
    </lineage>
</organism>
<dbReference type="PANTHER" id="PTHR36113:SF6">
    <property type="entry name" value="FOSFOMYCIN RESISTANCE PROTEIN FOSX"/>
    <property type="match status" value="1"/>
</dbReference>
<keyword evidence="4" id="KW-1185">Reference proteome</keyword>
<dbReference type="PATRIC" id="fig|1423806.3.peg.315"/>
<feature type="domain" description="VOC" evidence="2">
    <location>
        <begin position="5"/>
        <end position="128"/>
    </location>
</feature>
<dbReference type="AlphaFoldDB" id="A0A023CZT8"/>
<dbReference type="InterPro" id="IPR029068">
    <property type="entry name" value="Glyas_Bleomycin-R_OHBP_Dase"/>
</dbReference>
<dbReference type="Proteomes" id="UP000050961">
    <property type="component" value="Unassembled WGS sequence"/>
</dbReference>
<evidence type="ECO:0000313" key="3">
    <source>
        <dbReference type="EMBL" id="KRN06752.1"/>
    </source>
</evidence>
<dbReference type="Gene3D" id="3.10.180.10">
    <property type="entry name" value="2,3-Dihydroxybiphenyl 1,2-Dioxygenase, domain 1"/>
    <property type="match status" value="1"/>
</dbReference>
<dbReference type="Pfam" id="PF00903">
    <property type="entry name" value="Glyoxalase"/>
    <property type="match status" value="1"/>
</dbReference>
<dbReference type="CDD" id="cd08352">
    <property type="entry name" value="VOC_Bs_YwkD_like"/>
    <property type="match status" value="1"/>
</dbReference>
<protein>
    <recommendedName>
        <fullName evidence="2">VOC domain-containing protein</fullName>
    </recommendedName>
</protein>
<dbReference type="SUPFAM" id="SSF54593">
    <property type="entry name" value="Glyoxalase/Bleomycin resistance protein/Dihydroxybiphenyl dioxygenase"/>
    <property type="match status" value="1"/>
</dbReference>
<gene>
    <name evidence="3" type="ORF">FD15_GL000307</name>
</gene>